<gene>
    <name evidence="1" type="ORF">SAE02_73900</name>
</gene>
<accession>A0A512E3D4</accession>
<dbReference type="AlphaFoldDB" id="A0A512E3D4"/>
<protein>
    <submittedName>
        <fullName evidence="1">Uncharacterized protein</fullName>
    </submittedName>
</protein>
<name>A0A512E3D4_9PROT</name>
<organism evidence="1 2">
    <name type="scientific">Skermanella aerolata</name>
    <dbReference type="NCBI Taxonomy" id="393310"/>
    <lineage>
        <taxon>Bacteria</taxon>
        <taxon>Pseudomonadati</taxon>
        <taxon>Pseudomonadota</taxon>
        <taxon>Alphaproteobacteria</taxon>
        <taxon>Rhodospirillales</taxon>
        <taxon>Azospirillaceae</taxon>
        <taxon>Skermanella</taxon>
    </lineage>
</organism>
<dbReference type="EMBL" id="BJYZ01000069">
    <property type="protein sequence ID" value="GEO43242.1"/>
    <property type="molecule type" value="Genomic_DNA"/>
</dbReference>
<comment type="caution">
    <text evidence="1">The sequence shown here is derived from an EMBL/GenBank/DDBJ whole genome shotgun (WGS) entry which is preliminary data.</text>
</comment>
<keyword evidence="2" id="KW-1185">Reference proteome</keyword>
<proteinExistence type="predicted"/>
<evidence type="ECO:0000313" key="2">
    <source>
        <dbReference type="Proteomes" id="UP000321523"/>
    </source>
</evidence>
<evidence type="ECO:0000313" key="1">
    <source>
        <dbReference type="EMBL" id="GEO43242.1"/>
    </source>
</evidence>
<reference evidence="1 2" key="1">
    <citation type="submission" date="2019-07" db="EMBL/GenBank/DDBJ databases">
        <title>Whole genome shotgun sequence of Skermanella aerolata NBRC 106429.</title>
        <authorList>
            <person name="Hosoyama A."/>
            <person name="Uohara A."/>
            <person name="Ohji S."/>
            <person name="Ichikawa N."/>
        </authorList>
    </citation>
    <scope>NUCLEOTIDE SEQUENCE [LARGE SCALE GENOMIC DNA]</scope>
    <source>
        <strain evidence="1 2">NBRC 106429</strain>
    </source>
</reference>
<dbReference type="Proteomes" id="UP000321523">
    <property type="component" value="Unassembled WGS sequence"/>
</dbReference>
<sequence length="532" mass="60001">MNHRDGLRVAMNSFLELHGLSISGTINTFDRVIFKGHLNGFFPDGAFGRYLSRRGILLKDAGRFFEAETQRIRDHVVSLAAAAGRPVEYLAGSSTHRSGMSKEARARAIAERDGVTEGLVCVLSVVEPCRSFAVAPNRQTRRLEVVRRPRKCLHYYLYLINPEFGWMHLRLQTWAPFEIQIYVNGREWLARQMDQAGIRYRRSDNKITQVDDFGPITALCERFAHTDWPPVLERQATLVNPLLPDIERAGFPGYWWVIDQCEYASDVLFTDRAALEAIQGDLVTAAVTALGASDVLHFLGRKPHPAFAGEVTIDSKKRAQGCRVRFRLKANAVKFYDHANVFRVETTINNPREFKVLRSPEDATDRPPRWCPMTKGVANFWRYAEVAHAANGRLLNTLARVHLTGEATPELDALCRPGTATGPRVAAFNPIHPDTANLFAAVLSGDFTINGFRNRDLQGKLYPAAAKDAAETKRRTHRTSRLIAKLRGHGLITRVKNSRLYRLTARGLKAMWPAVRFRRIDFPSTFREAQAA</sequence>